<organism evidence="2 3">
    <name type="scientific">Lysobacter soyae</name>
    <dbReference type="NCBI Taxonomy" id="2764185"/>
    <lineage>
        <taxon>Bacteria</taxon>
        <taxon>Pseudomonadati</taxon>
        <taxon>Pseudomonadota</taxon>
        <taxon>Gammaproteobacteria</taxon>
        <taxon>Lysobacterales</taxon>
        <taxon>Lysobacteraceae</taxon>
        <taxon>Lysobacter</taxon>
    </lineage>
</organism>
<evidence type="ECO:0000256" key="1">
    <source>
        <dbReference type="SAM" id="SignalP"/>
    </source>
</evidence>
<dbReference type="EMBL" id="CP080544">
    <property type="protein sequence ID" value="QYR53318.1"/>
    <property type="molecule type" value="Genomic_DNA"/>
</dbReference>
<feature type="signal peptide" evidence="1">
    <location>
        <begin position="1"/>
        <end position="24"/>
    </location>
</feature>
<feature type="chain" id="PRO_5045384374" evidence="1">
    <location>
        <begin position="25"/>
        <end position="516"/>
    </location>
</feature>
<evidence type="ECO:0000313" key="3">
    <source>
        <dbReference type="Proteomes" id="UP000824755"/>
    </source>
</evidence>
<dbReference type="RefSeq" id="WP_220380135.1">
    <property type="nucleotide sequence ID" value="NZ_CP080544.1"/>
</dbReference>
<sequence>MSLLGRGRLWAAGLLACVAMQAQAENLVCGTVFRSTADAGSTLRVVNAQQIEPAHSGAIFGRHLYQVRDGDLYTLDPDVGVVRHYRIKGDDLVEIDDEGTPGDRLSRDASLPCEPDVVLPPPGRCRNDLAHCEKSVLDKSDLGNMREVCAEGIGYGCKTFLRTAARPPELDREPPEALKRACDEKARNFNRADCEAAIGNYIGQAFTAGIAAAFGSPPPIPAAILDELPALCKRSRSGEGCAAFADTLLAAGRFAPWLDTQMQACAFDDNQRACPNFPRTLQRLRQVQAFSPSNAVPCGRFVALNEADTLYSELDFQDRGRVTISGFSTRRARVEDGVVKVRHDKGADFVFRAAGDMLIGTDTWTQGNVYVPASGGASHCQPPPRYREVAMPTDCPVVSPAEVATCCDAGKLQGCNTRGNQSALAGNWDAAARDYTRLCRANIRIGCENLARAAVELNDEVPEERLKAICDADSQAVACDVLEMTDWDAQGVQKALNEILRDIEKEDSDASPEDRP</sequence>
<reference evidence="2 3" key="1">
    <citation type="submission" date="2021-08" db="EMBL/GenBank/DDBJ databases">
        <title>Lysobacter sp. strain CJ11 Genome sequencing and assembly.</title>
        <authorList>
            <person name="Kim I."/>
        </authorList>
    </citation>
    <scope>NUCLEOTIDE SEQUENCE [LARGE SCALE GENOMIC DNA]</scope>
    <source>
        <strain evidence="2 3">CJ11</strain>
    </source>
</reference>
<name>A0ABX8WR61_9GAMM</name>
<proteinExistence type="predicted"/>
<protein>
    <submittedName>
        <fullName evidence="2">Uncharacterized protein</fullName>
    </submittedName>
</protein>
<accession>A0ABX8WR61</accession>
<keyword evidence="1" id="KW-0732">Signal</keyword>
<evidence type="ECO:0000313" key="2">
    <source>
        <dbReference type="EMBL" id="QYR53318.1"/>
    </source>
</evidence>
<dbReference type="Proteomes" id="UP000824755">
    <property type="component" value="Chromosome"/>
</dbReference>
<keyword evidence="3" id="KW-1185">Reference proteome</keyword>
<gene>
    <name evidence="2" type="ORF">H8L67_02040</name>
</gene>